<organism evidence="2 3">
    <name type="scientific">OM182 bacterium MED-G28</name>
    <dbReference type="NCBI Taxonomy" id="1986256"/>
    <lineage>
        <taxon>Bacteria</taxon>
        <taxon>Pseudomonadati</taxon>
        <taxon>Pseudomonadota</taxon>
        <taxon>Gammaproteobacteria</taxon>
        <taxon>OMG group</taxon>
        <taxon>OM182 clade</taxon>
    </lineage>
</organism>
<dbReference type="InterPro" id="IPR022584">
    <property type="entry name" value="DUF2937"/>
</dbReference>
<comment type="caution">
    <text evidence="2">The sequence shown here is derived from an EMBL/GenBank/DDBJ whole genome shotgun (WGS) entry which is preliminary data.</text>
</comment>
<dbReference type="Proteomes" id="UP000219329">
    <property type="component" value="Unassembled WGS sequence"/>
</dbReference>
<proteinExistence type="predicted"/>
<evidence type="ECO:0000256" key="1">
    <source>
        <dbReference type="SAM" id="Phobius"/>
    </source>
</evidence>
<keyword evidence="1" id="KW-0812">Transmembrane</keyword>
<evidence type="ECO:0000313" key="2">
    <source>
        <dbReference type="EMBL" id="PDH33757.1"/>
    </source>
</evidence>
<feature type="transmembrane region" description="Helical" evidence="1">
    <location>
        <begin position="137"/>
        <end position="161"/>
    </location>
</feature>
<sequence length="178" mass="20351">MFIVNLLKAYSRFAIFATGILLGIQVPSFVDQYAKRIDAHYQEVSFNISGFQKTANSLFGGDLEALITYYEDSNDTVFRSDSESIRLITNRYSRLENERLALGHNPLVVAVHVLFAADQEFFQETLDQYTYTVPLNSVAIEWGLALAIFSMLIIDLSYFGCKRFYKLVNRRKSGIFVN</sequence>
<evidence type="ECO:0000313" key="3">
    <source>
        <dbReference type="Proteomes" id="UP000219329"/>
    </source>
</evidence>
<protein>
    <recommendedName>
        <fullName evidence="4">DUF2937 domain-containing protein</fullName>
    </recommendedName>
</protein>
<name>A0A2A5WBW8_9GAMM</name>
<keyword evidence="1" id="KW-0472">Membrane</keyword>
<dbReference type="Pfam" id="PF11157">
    <property type="entry name" value="DUF2937"/>
    <property type="match status" value="1"/>
</dbReference>
<feature type="transmembrane region" description="Helical" evidence="1">
    <location>
        <begin position="12"/>
        <end position="30"/>
    </location>
</feature>
<dbReference type="AlphaFoldDB" id="A0A2A5WBW8"/>
<accession>A0A2A5WBW8</accession>
<evidence type="ECO:0008006" key="4">
    <source>
        <dbReference type="Google" id="ProtNLM"/>
    </source>
</evidence>
<keyword evidence="1" id="KW-1133">Transmembrane helix</keyword>
<reference evidence="2 3" key="1">
    <citation type="submission" date="2017-08" db="EMBL/GenBank/DDBJ databases">
        <title>Fine stratification of microbial communities through a metagenomic profile of the photic zone.</title>
        <authorList>
            <person name="Haro-Moreno J.M."/>
            <person name="Lopez-Perez M."/>
            <person name="De La Torre J."/>
            <person name="Picazo A."/>
            <person name="Camacho A."/>
            <person name="Rodriguez-Valera F."/>
        </authorList>
    </citation>
    <scope>NUCLEOTIDE SEQUENCE [LARGE SCALE GENOMIC DNA]</scope>
    <source>
        <strain evidence="2">MED-G28</strain>
    </source>
</reference>
<dbReference type="EMBL" id="NTJZ01000006">
    <property type="protein sequence ID" value="PDH33757.1"/>
    <property type="molecule type" value="Genomic_DNA"/>
</dbReference>
<gene>
    <name evidence="2" type="ORF">CNF02_06920</name>
</gene>